<reference evidence="4" key="2">
    <citation type="submission" date="2022-10" db="EMBL/GenBank/DDBJ databases">
        <authorList>
            <consortium name="ENA_rothamsted_submissions"/>
            <consortium name="culmorum"/>
            <person name="King R."/>
        </authorList>
    </citation>
    <scope>NUCLEOTIDE SEQUENCE</scope>
</reference>
<evidence type="ECO:0000256" key="2">
    <source>
        <dbReference type="SAM" id="MobiDB-lite"/>
    </source>
</evidence>
<gene>
    <name evidence="4" type="ORF">DIATSA_LOCUS5590</name>
</gene>
<organism evidence="4 5">
    <name type="scientific">Diatraea saccharalis</name>
    <name type="common">sugarcane borer</name>
    <dbReference type="NCBI Taxonomy" id="40085"/>
    <lineage>
        <taxon>Eukaryota</taxon>
        <taxon>Metazoa</taxon>
        <taxon>Ecdysozoa</taxon>
        <taxon>Arthropoda</taxon>
        <taxon>Hexapoda</taxon>
        <taxon>Insecta</taxon>
        <taxon>Pterygota</taxon>
        <taxon>Neoptera</taxon>
        <taxon>Endopterygota</taxon>
        <taxon>Lepidoptera</taxon>
        <taxon>Glossata</taxon>
        <taxon>Ditrysia</taxon>
        <taxon>Pyraloidea</taxon>
        <taxon>Crambidae</taxon>
        <taxon>Crambinae</taxon>
        <taxon>Diatraea</taxon>
    </lineage>
</organism>
<protein>
    <recommendedName>
        <fullName evidence="3">FP protein C-terminal domain-containing protein</fullName>
    </recommendedName>
</protein>
<feature type="region of interest" description="Disordered" evidence="2">
    <location>
        <begin position="1"/>
        <end position="26"/>
    </location>
</feature>
<dbReference type="Proteomes" id="UP001153714">
    <property type="component" value="Chromosome 18"/>
</dbReference>
<sequence>MMDKSFSDSNLNVTATDSNKTPPNFISQRIKRKRDDDFFEEMDKFREEIKLMIHSMLAPQNTELSKISPTLIEIQQINKNIENSITFLTSQNKELQGKIEQYEIQAKRDREHITLLEDKIEELQRLDRKNNLEIKNVPKAKNETKDGLVNMVLSLSKNVGCELSKSDIKDIYRIKSKKEGPNNMPIIVETGSTLLKNDLLKSCKSFNVKHRGKLCAKNMGFTVNEDTPIFILEQLTAKGSRLFFLARDLVKTKSYKFCWTSFGRVFVRKNEQTPIILIKSESQVHHLLQVA</sequence>
<evidence type="ECO:0000256" key="1">
    <source>
        <dbReference type="SAM" id="Coils"/>
    </source>
</evidence>
<dbReference type="AlphaFoldDB" id="A0A9N9R1N6"/>
<evidence type="ECO:0000259" key="3">
    <source>
        <dbReference type="Pfam" id="PF25298"/>
    </source>
</evidence>
<reference evidence="4" key="1">
    <citation type="submission" date="2021-12" db="EMBL/GenBank/DDBJ databases">
        <authorList>
            <person name="King R."/>
        </authorList>
    </citation>
    <scope>NUCLEOTIDE SEQUENCE</scope>
</reference>
<name>A0A9N9R1N6_9NEOP</name>
<accession>A0A9N9R1N6</accession>
<dbReference type="Pfam" id="PF25298">
    <property type="entry name" value="Baculo_FP_2nd"/>
    <property type="match status" value="1"/>
</dbReference>
<keyword evidence="1" id="KW-0175">Coiled coil</keyword>
<proteinExistence type="predicted"/>
<feature type="coiled-coil region" evidence="1">
    <location>
        <begin position="78"/>
        <end position="136"/>
    </location>
</feature>
<keyword evidence="5" id="KW-1185">Reference proteome</keyword>
<dbReference type="EMBL" id="OU893349">
    <property type="protein sequence ID" value="CAG9787728.1"/>
    <property type="molecule type" value="Genomic_DNA"/>
</dbReference>
<feature type="domain" description="FP protein C-terminal" evidence="3">
    <location>
        <begin position="236"/>
        <end position="287"/>
    </location>
</feature>
<dbReference type="InterPro" id="IPR057251">
    <property type="entry name" value="FP_C"/>
</dbReference>
<evidence type="ECO:0000313" key="5">
    <source>
        <dbReference type="Proteomes" id="UP001153714"/>
    </source>
</evidence>
<feature type="compositionally biased region" description="Polar residues" evidence="2">
    <location>
        <begin position="7"/>
        <end position="26"/>
    </location>
</feature>
<dbReference type="OrthoDB" id="7436381at2759"/>
<evidence type="ECO:0000313" key="4">
    <source>
        <dbReference type="EMBL" id="CAG9787728.1"/>
    </source>
</evidence>